<reference evidence="1" key="1">
    <citation type="submission" date="2023-03" db="EMBL/GenBank/DDBJ databases">
        <authorList>
            <person name="Steffen K."/>
            <person name="Cardenas P."/>
        </authorList>
    </citation>
    <scope>NUCLEOTIDE SEQUENCE</scope>
</reference>
<dbReference type="Proteomes" id="UP001174909">
    <property type="component" value="Unassembled WGS sequence"/>
</dbReference>
<dbReference type="AlphaFoldDB" id="A0AA35TYQ4"/>
<keyword evidence="2" id="KW-1185">Reference proteome</keyword>
<comment type="caution">
    <text evidence="1">The sequence shown here is derived from an EMBL/GenBank/DDBJ whole genome shotgun (WGS) entry which is preliminary data.</text>
</comment>
<sequence length="302" mass="34270">MKRMSTLTSERRNDLHLTSTGVALARRHSEPLDTLLLTKPLHSSLPLPPLLSPPATNNIYQTTTATAYDKKDLTPSPLYKKAPGHWRVNYTLEAINRMSSKPWRRPLTMSNQMSETRAQFSGQPELISRVLPDNDPQPPSLRDHFIDGVTKELVPSTTVKRRVGQELSATTGGVLSYNQPYLTTNNRFHRRYSAPEQLGYARKDVATYWLCEDYPKAWGHGTKVNPLTTPTCRSERGPMRDRTVFRTGTNVVILPSSLKPLSQANKTVYGDVYRGFEEEERKTLFHCPVQPQEKFTTANWSS</sequence>
<evidence type="ECO:0000313" key="2">
    <source>
        <dbReference type="Proteomes" id="UP001174909"/>
    </source>
</evidence>
<dbReference type="InterPro" id="IPR053347">
    <property type="entry name" value="Axonemal_MT_stabilizer"/>
</dbReference>
<dbReference type="PANTHER" id="PTHR37404:SF1">
    <property type="entry name" value="HCG1796489"/>
    <property type="match status" value="1"/>
</dbReference>
<accession>A0AA35TYQ4</accession>
<dbReference type="PANTHER" id="PTHR37404">
    <property type="entry name" value="HCG1796489"/>
    <property type="match status" value="1"/>
</dbReference>
<proteinExistence type="predicted"/>
<evidence type="ECO:0000313" key="1">
    <source>
        <dbReference type="EMBL" id="CAI8056101.1"/>
    </source>
</evidence>
<protein>
    <submittedName>
        <fullName evidence="1">Uncharacterized protein</fullName>
    </submittedName>
</protein>
<gene>
    <name evidence="1" type="ORF">GBAR_LOCUS30559</name>
</gene>
<organism evidence="1 2">
    <name type="scientific">Geodia barretti</name>
    <name type="common">Barrett's horny sponge</name>
    <dbReference type="NCBI Taxonomy" id="519541"/>
    <lineage>
        <taxon>Eukaryota</taxon>
        <taxon>Metazoa</taxon>
        <taxon>Porifera</taxon>
        <taxon>Demospongiae</taxon>
        <taxon>Heteroscleromorpha</taxon>
        <taxon>Tetractinellida</taxon>
        <taxon>Astrophorina</taxon>
        <taxon>Geodiidae</taxon>
        <taxon>Geodia</taxon>
    </lineage>
</organism>
<dbReference type="EMBL" id="CASHTH010004323">
    <property type="protein sequence ID" value="CAI8056101.1"/>
    <property type="molecule type" value="Genomic_DNA"/>
</dbReference>
<name>A0AA35TYQ4_GEOBA</name>